<name>A0A0D0NC10_KITGR</name>
<feature type="transmembrane region" description="Helical" evidence="1">
    <location>
        <begin position="62"/>
        <end position="81"/>
    </location>
</feature>
<protein>
    <recommendedName>
        <fullName evidence="4">DUF3592 domain-containing protein</fullName>
    </recommendedName>
</protein>
<sequence>MGRAVGNAALAALVWAAVVLAGRELAAFSYRFSTQIATPAVVIAGLSILLAVWPASRKDPTGWMIAVACLAVVLLVAHTYLLDIRALRHHGIEQHARITKVTTEFDANNNSYPRLTLEALDGPPITAAVDGNLGSSYRVGATVTVTTDPAGHVAPALGTLPSASRERWTSRVDTAAAALMVVPLTGWAIGRTRKRRSSGRN</sequence>
<keyword evidence="1" id="KW-0812">Transmembrane</keyword>
<evidence type="ECO:0000313" key="3">
    <source>
        <dbReference type="Proteomes" id="UP000032066"/>
    </source>
</evidence>
<keyword evidence="1" id="KW-1133">Transmembrane helix</keyword>
<evidence type="ECO:0000313" key="2">
    <source>
        <dbReference type="EMBL" id="KIQ65745.1"/>
    </source>
</evidence>
<keyword evidence="1" id="KW-0472">Membrane</keyword>
<evidence type="ECO:0008006" key="4">
    <source>
        <dbReference type="Google" id="ProtNLM"/>
    </source>
</evidence>
<organism evidence="2 3">
    <name type="scientific">Kitasatospora griseola</name>
    <name type="common">Streptomyces griseolosporeus</name>
    <dbReference type="NCBI Taxonomy" id="2064"/>
    <lineage>
        <taxon>Bacteria</taxon>
        <taxon>Bacillati</taxon>
        <taxon>Actinomycetota</taxon>
        <taxon>Actinomycetes</taxon>
        <taxon>Kitasatosporales</taxon>
        <taxon>Streptomycetaceae</taxon>
        <taxon>Kitasatospora</taxon>
    </lineage>
</organism>
<feature type="transmembrane region" description="Helical" evidence="1">
    <location>
        <begin position="36"/>
        <end position="55"/>
    </location>
</feature>
<gene>
    <name evidence="2" type="ORF">TR51_18470</name>
</gene>
<dbReference type="AlphaFoldDB" id="A0A0D0NC10"/>
<keyword evidence="3" id="KW-1185">Reference proteome</keyword>
<reference evidence="2 3" key="1">
    <citation type="submission" date="2015-02" db="EMBL/GenBank/DDBJ databases">
        <title>Draft genome sequence of Kitasatospora griseola MF730-N6, a bafilomycin, terpentecin and satosporin producer.</title>
        <authorList>
            <person name="Arens J.C."/>
            <person name="Haltli B."/>
            <person name="Kerr R.G."/>
        </authorList>
    </citation>
    <scope>NUCLEOTIDE SEQUENCE [LARGE SCALE GENOMIC DNA]</scope>
    <source>
        <strain evidence="2 3">MF730-N6</strain>
    </source>
</reference>
<dbReference type="EMBL" id="JXZB01000002">
    <property type="protein sequence ID" value="KIQ65745.1"/>
    <property type="molecule type" value="Genomic_DNA"/>
</dbReference>
<evidence type="ECO:0000256" key="1">
    <source>
        <dbReference type="SAM" id="Phobius"/>
    </source>
</evidence>
<comment type="caution">
    <text evidence="2">The sequence shown here is derived from an EMBL/GenBank/DDBJ whole genome shotgun (WGS) entry which is preliminary data.</text>
</comment>
<dbReference type="PATRIC" id="fig|2064.6.peg.3961"/>
<proteinExistence type="predicted"/>
<dbReference type="Proteomes" id="UP000032066">
    <property type="component" value="Unassembled WGS sequence"/>
</dbReference>
<accession>A0A0D0NC10</accession>